<evidence type="ECO:0000313" key="1">
    <source>
        <dbReference type="EMBL" id="SFQ99890.1"/>
    </source>
</evidence>
<proteinExistence type="predicted"/>
<gene>
    <name evidence="1" type="ORF">SAMN04488564_101952</name>
</gene>
<organism evidence="1 2">
    <name type="scientific">Lentzea waywayandensis</name>
    <dbReference type="NCBI Taxonomy" id="84724"/>
    <lineage>
        <taxon>Bacteria</taxon>
        <taxon>Bacillati</taxon>
        <taxon>Actinomycetota</taxon>
        <taxon>Actinomycetes</taxon>
        <taxon>Pseudonocardiales</taxon>
        <taxon>Pseudonocardiaceae</taxon>
        <taxon>Lentzea</taxon>
    </lineage>
</organism>
<evidence type="ECO:0008006" key="3">
    <source>
        <dbReference type="Google" id="ProtNLM"/>
    </source>
</evidence>
<dbReference type="Proteomes" id="UP000198583">
    <property type="component" value="Unassembled WGS sequence"/>
</dbReference>
<protein>
    <recommendedName>
        <fullName evidence="3">Peptidase inhibitor family I36</fullName>
    </recommendedName>
</protein>
<name>A0A1I6D384_9PSEU</name>
<dbReference type="Gene3D" id="2.60.20.10">
    <property type="entry name" value="Crystallins"/>
    <property type="match status" value="1"/>
</dbReference>
<dbReference type="AlphaFoldDB" id="A0A1I6D384"/>
<dbReference type="STRING" id="84724.SAMN04488564_101952"/>
<sequence>MNKTMSEAGWARRMAVVATVSIGAVLGLVGSASASPADAPAADEGTVISFNVGGKEMPAKVTGDVSKFAGRAFGWEDNNFSGDRYIDVGQGECSEDKCEIDGWNGDNEISSVNNDSTCKLRLFANDAWTGRFYDLNKQTSNGNLSSVGFDNEAESLQFIC</sequence>
<reference evidence="2" key="1">
    <citation type="submission" date="2016-10" db="EMBL/GenBank/DDBJ databases">
        <authorList>
            <person name="Varghese N."/>
            <person name="Submissions S."/>
        </authorList>
    </citation>
    <scope>NUCLEOTIDE SEQUENCE [LARGE SCALE GENOMIC DNA]</scope>
    <source>
        <strain evidence="2">DSM 44232</strain>
    </source>
</reference>
<dbReference type="EMBL" id="FOYL01000001">
    <property type="protein sequence ID" value="SFQ99890.1"/>
    <property type="molecule type" value="Genomic_DNA"/>
</dbReference>
<evidence type="ECO:0000313" key="2">
    <source>
        <dbReference type="Proteomes" id="UP000198583"/>
    </source>
</evidence>
<keyword evidence="2" id="KW-1185">Reference proteome</keyword>
<accession>A0A1I6D384</accession>